<comment type="caution">
    <text evidence="2">The sequence shown here is derived from an EMBL/GenBank/DDBJ whole genome shotgun (WGS) entry which is preliminary data.</text>
</comment>
<protein>
    <submittedName>
        <fullName evidence="2">DUF605 domain-containing protein</fullName>
    </submittedName>
</protein>
<name>L8X9A4_THACA</name>
<evidence type="ECO:0000313" key="3">
    <source>
        <dbReference type="Proteomes" id="UP000011668"/>
    </source>
</evidence>
<gene>
    <name evidence="2" type="ORF">AG1IA_00296</name>
</gene>
<dbReference type="Proteomes" id="UP000011668">
    <property type="component" value="Unassembled WGS sequence"/>
</dbReference>
<keyword evidence="3" id="KW-1185">Reference proteome</keyword>
<organism evidence="2 3">
    <name type="scientific">Thanatephorus cucumeris (strain AG1-IA)</name>
    <name type="common">Rice sheath blight fungus</name>
    <name type="synonym">Rhizoctonia solani</name>
    <dbReference type="NCBI Taxonomy" id="983506"/>
    <lineage>
        <taxon>Eukaryota</taxon>
        <taxon>Fungi</taxon>
        <taxon>Dikarya</taxon>
        <taxon>Basidiomycota</taxon>
        <taxon>Agaricomycotina</taxon>
        <taxon>Agaricomycetes</taxon>
        <taxon>Cantharellales</taxon>
        <taxon>Ceratobasidiaceae</taxon>
        <taxon>Rhizoctonia</taxon>
        <taxon>Rhizoctonia solani AG-1</taxon>
    </lineage>
</organism>
<dbReference type="HOGENOM" id="CLU_861006_0_0_1"/>
<sequence length="323" mass="34730">MGFVDGPGKLVWTGVCISFRSLFETRICSDSSYELLASVCNLQLYVSYLNIIHFGVATANQCNLTDELMVAMQEVPGLPFQIKISLVFYLDPCIMPLAKAATIPTRKRNRKRKRRAASSSSSSASSSSSSSEDESPQVTTIPVPTKIIVQQDSSDSESDSSSSSSASSESSSSVRSTSLQAAATTHALPKPKRRDSHSPSPPPTALPSFLPPSGTEGSHKREEELRARFRSFWMASVADGFRADLEELHKVSKFTYWSASEPDLIGGRGMQEPNLTESRLSLLIDSLASGADVFMSGPSGTSRGGLESISGINEMEVVLDGTT</sequence>
<dbReference type="EMBL" id="AFRT01000050">
    <property type="protein sequence ID" value="ELU45673.1"/>
    <property type="molecule type" value="Genomic_DNA"/>
</dbReference>
<accession>L8X9A4</accession>
<proteinExistence type="predicted"/>
<reference evidence="2 3" key="1">
    <citation type="journal article" date="2013" name="Nat. Commun.">
        <title>The evolution and pathogenic mechanisms of the rice sheath blight pathogen.</title>
        <authorList>
            <person name="Zheng A."/>
            <person name="Lin R."/>
            <person name="Xu L."/>
            <person name="Qin P."/>
            <person name="Tang C."/>
            <person name="Ai P."/>
            <person name="Zhang D."/>
            <person name="Liu Y."/>
            <person name="Sun Z."/>
            <person name="Feng H."/>
            <person name="Wang Y."/>
            <person name="Chen Y."/>
            <person name="Liang X."/>
            <person name="Fu R."/>
            <person name="Li Q."/>
            <person name="Zhang J."/>
            <person name="Yu X."/>
            <person name="Xie Z."/>
            <person name="Ding L."/>
            <person name="Guan P."/>
            <person name="Tang J."/>
            <person name="Liang Y."/>
            <person name="Wang S."/>
            <person name="Deng Q."/>
            <person name="Li S."/>
            <person name="Zhu J."/>
            <person name="Wang L."/>
            <person name="Liu H."/>
            <person name="Li P."/>
        </authorList>
    </citation>
    <scope>NUCLEOTIDE SEQUENCE [LARGE SCALE GENOMIC DNA]</scope>
    <source>
        <strain evidence="3">AG-1 IA</strain>
    </source>
</reference>
<dbReference type="AlphaFoldDB" id="L8X9A4"/>
<dbReference type="STRING" id="983506.L8X9A4"/>
<feature type="compositionally biased region" description="Polar residues" evidence="1">
    <location>
        <begin position="174"/>
        <end position="183"/>
    </location>
</feature>
<feature type="compositionally biased region" description="Basic residues" evidence="1">
    <location>
        <begin position="105"/>
        <end position="116"/>
    </location>
</feature>
<evidence type="ECO:0000313" key="2">
    <source>
        <dbReference type="EMBL" id="ELU45673.1"/>
    </source>
</evidence>
<evidence type="ECO:0000256" key="1">
    <source>
        <dbReference type="SAM" id="MobiDB-lite"/>
    </source>
</evidence>
<feature type="compositionally biased region" description="Low complexity" evidence="1">
    <location>
        <begin position="159"/>
        <end position="173"/>
    </location>
</feature>
<feature type="compositionally biased region" description="Low complexity" evidence="1">
    <location>
        <begin position="117"/>
        <end position="130"/>
    </location>
</feature>
<dbReference type="OrthoDB" id="69550at2759"/>
<feature type="region of interest" description="Disordered" evidence="1">
    <location>
        <begin position="105"/>
        <end position="222"/>
    </location>
</feature>